<feature type="non-terminal residue" evidence="8">
    <location>
        <position position="1"/>
    </location>
</feature>
<evidence type="ECO:0000256" key="6">
    <source>
        <dbReference type="ARBA" id="ARBA00023242"/>
    </source>
</evidence>
<feature type="region of interest" description="Disordered" evidence="7">
    <location>
        <begin position="1"/>
        <end position="23"/>
    </location>
</feature>
<evidence type="ECO:0000256" key="5">
    <source>
        <dbReference type="ARBA" id="ARBA00022833"/>
    </source>
</evidence>
<evidence type="ECO:0000256" key="7">
    <source>
        <dbReference type="SAM" id="MobiDB-lite"/>
    </source>
</evidence>
<dbReference type="Pfam" id="PF00096">
    <property type="entry name" value="zf-C2H2"/>
    <property type="match status" value="1"/>
</dbReference>
<reference evidence="8" key="1">
    <citation type="submission" date="2020-11" db="EMBL/GenBank/DDBJ databases">
        <authorList>
            <person name="Tran Van P."/>
        </authorList>
    </citation>
    <scope>NUCLEOTIDE SEQUENCE</scope>
</reference>
<evidence type="ECO:0000256" key="4">
    <source>
        <dbReference type="ARBA" id="ARBA00022771"/>
    </source>
</evidence>
<keyword evidence="2" id="KW-0479">Metal-binding</keyword>
<feature type="non-terminal residue" evidence="8">
    <location>
        <position position="104"/>
    </location>
</feature>
<keyword evidence="5" id="KW-0862">Zinc</keyword>
<dbReference type="FunFam" id="3.30.160.60:FF:001968">
    <property type="entry name" value="chorion transcription factor Cf2 isoform X3"/>
    <property type="match status" value="1"/>
</dbReference>
<dbReference type="FunFam" id="3.30.160.60:FF:000557">
    <property type="entry name" value="zinc finger and SCAN domain-containing protein 29"/>
    <property type="match status" value="1"/>
</dbReference>
<proteinExistence type="predicted"/>
<dbReference type="OrthoDB" id="6329175at2759"/>
<dbReference type="GO" id="GO:0000981">
    <property type="term" value="F:DNA-binding transcription factor activity, RNA polymerase II-specific"/>
    <property type="evidence" value="ECO:0007669"/>
    <property type="project" value="TreeGrafter"/>
</dbReference>
<dbReference type="PANTHER" id="PTHR24394">
    <property type="entry name" value="ZINC FINGER PROTEIN"/>
    <property type="match status" value="1"/>
</dbReference>
<keyword evidence="4" id="KW-0863">Zinc-finger</keyword>
<dbReference type="PANTHER" id="PTHR24394:SF29">
    <property type="entry name" value="MYONEURIN"/>
    <property type="match status" value="1"/>
</dbReference>
<feature type="compositionally biased region" description="Basic residues" evidence="7">
    <location>
        <begin position="1"/>
        <end position="10"/>
    </location>
</feature>
<dbReference type="PROSITE" id="PS00028">
    <property type="entry name" value="ZINC_FINGER_C2H2_1"/>
    <property type="match status" value="2"/>
</dbReference>
<dbReference type="PROSITE" id="PS50157">
    <property type="entry name" value="ZINC_FINGER_C2H2_2"/>
    <property type="match status" value="3"/>
</dbReference>
<comment type="subcellular location">
    <subcellularLocation>
        <location evidence="1">Nucleus</location>
    </subcellularLocation>
</comment>
<organism evidence="8">
    <name type="scientific">Cyprideis torosa</name>
    <dbReference type="NCBI Taxonomy" id="163714"/>
    <lineage>
        <taxon>Eukaryota</taxon>
        <taxon>Metazoa</taxon>
        <taxon>Ecdysozoa</taxon>
        <taxon>Arthropoda</taxon>
        <taxon>Crustacea</taxon>
        <taxon>Oligostraca</taxon>
        <taxon>Ostracoda</taxon>
        <taxon>Podocopa</taxon>
        <taxon>Podocopida</taxon>
        <taxon>Cytherocopina</taxon>
        <taxon>Cytheroidea</taxon>
        <taxon>Cytherideidae</taxon>
        <taxon>Cyprideis</taxon>
    </lineage>
</organism>
<dbReference type="GO" id="GO:0005634">
    <property type="term" value="C:nucleus"/>
    <property type="evidence" value="ECO:0007669"/>
    <property type="project" value="UniProtKB-SubCell"/>
</dbReference>
<dbReference type="InterPro" id="IPR013087">
    <property type="entry name" value="Znf_C2H2_type"/>
</dbReference>
<dbReference type="Gene3D" id="3.30.160.60">
    <property type="entry name" value="Classic Zinc Finger"/>
    <property type="match status" value="3"/>
</dbReference>
<name>A0A7R8ZW07_9CRUS</name>
<dbReference type="InterPro" id="IPR036236">
    <property type="entry name" value="Znf_C2H2_sf"/>
</dbReference>
<dbReference type="AlphaFoldDB" id="A0A7R8ZW07"/>
<sequence length="104" mass="11776">GGRSLKRRKNISTSSETGKTGRHECAVCRKCFKSPAELRRHERVHTGEKAYESFVDAGDLKRHMRTHTGEKPFECDFCGKQFTWSSAVPKHKKRVHAAAKSAHP</sequence>
<keyword evidence="3" id="KW-0677">Repeat</keyword>
<dbReference type="EMBL" id="OB679460">
    <property type="protein sequence ID" value="CAD7236489.1"/>
    <property type="molecule type" value="Genomic_DNA"/>
</dbReference>
<evidence type="ECO:0000256" key="2">
    <source>
        <dbReference type="ARBA" id="ARBA00022723"/>
    </source>
</evidence>
<dbReference type="SUPFAM" id="SSF57667">
    <property type="entry name" value="beta-beta-alpha zinc fingers"/>
    <property type="match status" value="2"/>
</dbReference>
<dbReference type="SMART" id="SM00355">
    <property type="entry name" value="ZnF_C2H2"/>
    <property type="match status" value="2"/>
</dbReference>
<evidence type="ECO:0000256" key="3">
    <source>
        <dbReference type="ARBA" id="ARBA00022737"/>
    </source>
</evidence>
<evidence type="ECO:0000256" key="1">
    <source>
        <dbReference type="ARBA" id="ARBA00004123"/>
    </source>
</evidence>
<dbReference type="Pfam" id="PF13465">
    <property type="entry name" value="zf-H2C2_2"/>
    <property type="match status" value="1"/>
</dbReference>
<gene>
    <name evidence="8" type="ORF">CTOB1V02_LOCUS14304</name>
</gene>
<protein>
    <submittedName>
        <fullName evidence="8">Uncharacterized protein</fullName>
    </submittedName>
</protein>
<keyword evidence="6" id="KW-0539">Nucleus</keyword>
<dbReference type="GO" id="GO:0008270">
    <property type="term" value="F:zinc ion binding"/>
    <property type="evidence" value="ECO:0007669"/>
    <property type="project" value="UniProtKB-KW"/>
</dbReference>
<accession>A0A7R8ZW07</accession>
<evidence type="ECO:0000313" key="8">
    <source>
        <dbReference type="EMBL" id="CAD7236489.1"/>
    </source>
</evidence>